<dbReference type="SUPFAM" id="SSF53474">
    <property type="entry name" value="alpha/beta-Hydrolases"/>
    <property type="match status" value="1"/>
</dbReference>
<dbReference type="Gene3D" id="3.40.50.1820">
    <property type="entry name" value="alpha/beta hydrolase"/>
    <property type="match status" value="1"/>
</dbReference>
<organism evidence="10 11">
    <name type="scientific">Cladorrhinum samala</name>
    <dbReference type="NCBI Taxonomy" id="585594"/>
    <lineage>
        <taxon>Eukaryota</taxon>
        <taxon>Fungi</taxon>
        <taxon>Dikarya</taxon>
        <taxon>Ascomycota</taxon>
        <taxon>Pezizomycotina</taxon>
        <taxon>Sordariomycetes</taxon>
        <taxon>Sordariomycetidae</taxon>
        <taxon>Sordariales</taxon>
        <taxon>Podosporaceae</taxon>
        <taxon>Cladorrhinum</taxon>
    </lineage>
</organism>
<keyword evidence="10" id="KW-0378">Hydrolase</keyword>
<dbReference type="GO" id="GO:0005783">
    <property type="term" value="C:endoplasmic reticulum"/>
    <property type="evidence" value="ECO:0007669"/>
    <property type="project" value="UniProtKB-SubCell"/>
</dbReference>
<comment type="caution">
    <text evidence="10">The sequence shown here is derived from an EMBL/GenBank/DDBJ whole genome shotgun (WGS) entry which is preliminary data.</text>
</comment>
<keyword evidence="6" id="KW-0496">Mitochondrion</keyword>
<keyword evidence="5" id="KW-0256">Endoplasmic reticulum</keyword>
<evidence type="ECO:0000256" key="5">
    <source>
        <dbReference type="ARBA" id="ARBA00022824"/>
    </source>
</evidence>
<evidence type="ECO:0000256" key="2">
    <source>
        <dbReference type="ARBA" id="ARBA00004240"/>
    </source>
</evidence>
<evidence type="ECO:0000313" key="10">
    <source>
        <dbReference type="EMBL" id="KAK4464623.1"/>
    </source>
</evidence>
<dbReference type="InterPro" id="IPR029058">
    <property type="entry name" value="AB_hydrolase_fold"/>
</dbReference>
<feature type="domain" description="DUF676" evidence="9">
    <location>
        <begin position="146"/>
        <end position="229"/>
    </location>
</feature>
<evidence type="ECO:0000256" key="4">
    <source>
        <dbReference type="ARBA" id="ARBA00007920"/>
    </source>
</evidence>
<evidence type="ECO:0000259" key="9">
    <source>
        <dbReference type="Pfam" id="PF05057"/>
    </source>
</evidence>
<reference evidence="10" key="2">
    <citation type="submission" date="2023-06" db="EMBL/GenBank/DDBJ databases">
        <authorList>
            <consortium name="Lawrence Berkeley National Laboratory"/>
            <person name="Mondo S.J."/>
            <person name="Hensen N."/>
            <person name="Bonometti L."/>
            <person name="Westerberg I."/>
            <person name="Brannstrom I.O."/>
            <person name="Guillou S."/>
            <person name="Cros-Aarteil S."/>
            <person name="Calhoun S."/>
            <person name="Haridas S."/>
            <person name="Kuo A."/>
            <person name="Pangilinan J."/>
            <person name="Riley R."/>
            <person name="Labutti K."/>
            <person name="Andreopoulos B."/>
            <person name="Lipzen A."/>
            <person name="Chen C."/>
            <person name="Yanf M."/>
            <person name="Daum C."/>
            <person name="Ng V."/>
            <person name="Clum A."/>
            <person name="Steindorff A."/>
            <person name="Ohm R."/>
            <person name="Martin F."/>
            <person name="Silar P."/>
            <person name="Natvig D."/>
            <person name="Lalanne C."/>
            <person name="Gautier V."/>
            <person name="Ament-Velasquez S.L."/>
            <person name="Kruys A."/>
            <person name="Hutchinson M.I."/>
            <person name="Powell A.J."/>
            <person name="Barry K."/>
            <person name="Miller A.N."/>
            <person name="Grigoriev I.V."/>
            <person name="Debuchy R."/>
            <person name="Gladieux P."/>
            <person name="Thoren M.H."/>
            <person name="Johannesson H."/>
        </authorList>
    </citation>
    <scope>NUCLEOTIDE SEQUENCE</scope>
    <source>
        <strain evidence="10">PSN324</strain>
    </source>
</reference>
<feature type="region of interest" description="Disordered" evidence="8">
    <location>
        <begin position="332"/>
        <end position="351"/>
    </location>
</feature>
<evidence type="ECO:0000313" key="11">
    <source>
        <dbReference type="Proteomes" id="UP001321749"/>
    </source>
</evidence>
<dbReference type="Pfam" id="PF05057">
    <property type="entry name" value="DUF676"/>
    <property type="match status" value="1"/>
</dbReference>
<evidence type="ECO:0000256" key="8">
    <source>
        <dbReference type="SAM" id="MobiDB-lite"/>
    </source>
</evidence>
<comment type="similarity">
    <text evidence="4">Belongs to the putative lipase ROG1 family.</text>
</comment>
<keyword evidence="11" id="KW-1185">Reference proteome</keyword>
<dbReference type="Proteomes" id="UP001321749">
    <property type="component" value="Unassembled WGS sequence"/>
</dbReference>
<reference evidence="10" key="1">
    <citation type="journal article" date="2023" name="Mol. Phylogenet. Evol.">
        <title>Genome-scale phylogeny and comparative genomics of the fungal order Sordariales.</title>
        <authorList>
            <person name="Hensen N."/>
            <person name="Bonometti L."/>
            <person name="Westerberg I."/>
            <person name="Brannstrom I.O."/>
            <person name="Guillou S."/>
            <person name="Cros-Aarteil S."/>
            <person name="Calhoun S."/>
            <person name="Haridas S."/>
            <person name="Kuo A."/>
            <person name="Mondo S."/>
            <person name="Pangilinan J."/>
            <person name="Riley R."/>
            <person name="LaButti K."/>
            <person name="Andreopoulos B."/>
            <person name="Lipzen A."/>
            <person name="Chen C."/>
            <person name="Yan M."/>
            <person name="Daum C."/>
            <person name="Ng V."/>
            <person name="Clum A."/>
            <person name="Steindorff A."/>
            <person name="Ohm R.A."/>
            <person name="Martin F."/>
            <person name="Silar P."/>
            <person name="Natvig D.O."/>
            <person name="Lalanne C."/>
            <person name="Gautier V."/>
            <person name="Ament-Velasquez S.L."/>
            <person name="Kruys A."/>
            <person name="Hutchinson M.I."/>
            <person name="Powell A.J."/>
            <person name="Barry K."/>
            <person name="Miller A.N."/>
            <person name="Grigoriev I.V."/>
            <person name="Debuchy R."/>
            <person name="Gladieux P."/>
            <person name="Hiltunen Thoren M."/>
            <person name="Johannesson H."/>
        </authorList>
    </citation>
    <scope>NUCLEOTIDE SEQUENCE</scope>
    <source>
        <strain evidence="10">PSN324</strain>
    </source>
</reference>
<dbReference type="InterPro" id="IPR007751">
    <property type="entry name" value="DUF676_lipase-like"/>
</dbReference>
<dbReference type="GO" id="GO:0016787">
    <property type="term" value="F:hydrolase activity"/>
    <property type="evidence" value="ECO:0007669"/>
    <property type="project" value="UniProtKB-KW"/>
</dbReference>
<sequence length="365" mass="39852">MCFLNAHGLIGGISRRRLSETCGTLVNDDDVAVSVNDNAQEAPEAPPAIPDGIKVWHDSPTATVDICFVHGLTGDWDSTWTSTPGSQPWPKQFLPSTFKNSRILTFGYGAYVAKKSTPSTARLMDHGANFLSDLVSNRLVNNATSRPIILVAHSLGGLVCKEAILQSRDNPDHHLCDLFKSLRGVIFLGTPHRGSWISSWARLPTRVPGIFKSANKLLLESIGTKSENLASLQIRFWTMMREQREAGRDLKVTCFYEEIGLPGVGVVVSRESATLEGYKALSIHGNHSTMVKFQSRDDNGYNRIVGELAQMQWMSSSKSSTIILSESLCSTTSDSFTLPRQDARSSTSYSSTSMASEGLADTFSG</sequence>
<proteinExistence type="inferred from homology"/>
<dbReference type="PANTHER" id="PTHR48182:SF2">
    <property type="entry name" value="PROTEIN SERAC1"/>
    <property type="match status" value="1"/>
</dbReference>
<gene>
    <name evidence="10" type="ORF">QBC42DRAFT_303936</name>
</gene>
<dbReference type="AlphaFoldDB" id="A0AAV9HYL7"/>
<keyword evidence="7" id="KW-0472">Membrane</keyword>
<dbReference type="EMBL" id="MU864946">
    <property type="protein sequence ID" value="KAK4464623.1"/>
    <property type="molecule type" value="Genomic_DNA"/>
</dbReference>
<comment type="subcellular location">
    <subcellularLocation>
        <location evidence="2">Endoplasmic reticulum</location>
    </subcellularLocation>
    <subcellularLocation>
        <location evidence="3">Membrane</location>
    </subcellularLocation>
    <subcellularLocation>
        <location evidence="1">Mitochondrion</location>
    </subcellularLocation>
</comment>
<evidence type="ECO:0000256" key="6">
    <source>
        <dbReference type="ARBA" id="ARBA00023128"/>
    </source>
</evidence>
<dbReference type="InterPro" id="IPR052374">
    <property type="entry name" value="SERAC1"/>
</dbReference>
<dbReference type="PANTHER" id="PTHR48182">
    <property type="entry name" value="PROTEIN SERAC1"/>
    <property type="match status" value="1"/>
</dbReference>
<dbReference type="GO" id="GO:0005739">
    <property type="term" value="C:mitochondrion"/>
    <property type="evidence" value="ECO:0007669"/>
    <property type="project" value="UniProtKB-SubCell"/>
</dbReference>
<dbReference type="GO" id="GO:0016020">
    <property type="term" value="C:membrane"/>
    <property type="evidence" value="ECO:0007669"/>
    <property type="project" value="UniProtKB-SubCell"/>
</dbReference>
<protein>
    <submittedName>
        <fullName evidence="10">Alpha/Beta hydrolase protein</fullName>
    </submittedName>
</protein>
<evidence type="ECO:0000256" key="7">
    <source>
        <dbReference type="ARBA" id="ARBA00023136"/>
    </source>
</evidence>
<accession>A0AAV9HYL7</accession>
<evidence type="ECO:0000256" key="1">
    <source>
        <dbReference type="ARBA" id="ARBA00004173"/>
    </source>
</evidence>
<name>A0AAV9HYL7_9PEZI</name>
<evidence type="ECO:0000256" key="3">
    <source>
        <dbReference type="ARBA" id="ARBA00004370"/>
    </source>
</evidence>